<protein>
    <submittedName>
        <fullName evidence="2">Uncharacterized protein</fullName>
    </submittedName>
</protein>
<feature type="transmembrane region" description="Helical" evidence="1">
    <location>
        <begin position="20"/>
        <end position="43"/>
    </location>
</feature>
<dbReference type="AlphaFoldDB" id="A0A2H6N623"/>
<proteinExistence type="predicted"/>
<reference evidence="2" key="2">
    <citation type="submission" date="2017-12" db="EMBL/GenBank/DDBJ databases">
        <title>Coralsnake Venomics: Analyses of Venom Gland Transcriptomes and Proteomes of Six Brazilian Taxa.</title>
        <authorList>
            <person name="Aird S.D."/>
            <person name="Jorge da Silva N."/>
            <person name="Qiu L."/>
            <person name="Villar-Briones A."/>
            <person name="Aparecida-Saddi V."/>
            <person name="Campos-Telles M.P."/>
            <person name="Grau M."/>
            <person name="Mikheyev A.S."/>
        </authorList>
    </citation>
    <scope>NUCLEOTIDE SEQUENCE</scope>
    <source>
        <tissue evidence="2">Venom_gland</tissue>
    </source>
</reference>
<dbReference type="EMBL" id="IACI01056822">
    <property type="protein sequence ID" value="LAA25377.1"/>
    <property type="molecule type" value="Transcribed_RNA"/>
</dbReference>
<accession>A0A2H6N623</accession>
<dbReference type="EMBL" id="IACI01056823">
    <property type="protein sequence ID" value="LAA25378.1"/>
    <property type="molecule type" value="Transcribed_RNA"/>
</dbReference>
<reference evidence="2" key="1">
    <citation type="submission" date="2017-07" db="EMBL/GenBank/DDBJ databases">
        <authorList>
            <person name="Mikheyev A."/>
            <person name="Grau M."/>
        </authorList>
    </citation>
    <scope>NUCLEOTIDE SEQUENCE</scope>
    <source>
        <tissue evidence="2">Venom_gland</tissue>
    </source>
</reference>
<sequence>MQCIVFTNTLESMERWQMVYVFLVCVLGCCCKLAILGLLVYFFHNQYASYNSFNIAAHSIDRLEDIKRNAKPEYLNSSGLYACSYEVGLNVYLYYHLCLIGYKY</sequence>
<organism evidence="2">
    <name type="scientific">Micrurus carvalhoi</name>
    <dbReference type="NCBI Taxonomy" id="3147026"/>
    <lineage>
        <taxon>Eukaryota</taxon>
        <taxon>Metazoa</taxon>
        <taxon>Chordata</taxon>
        <taxon>Craniata</taxon>
        <taxon>Vertebrata</taxon>
        <taxon>Euteleostomi</taxon>
        <taxon>Lepidosauria</taxon>
        <taxon>Squamata</taxon>
        <taxon>Bifurcata</taxon>
        <taxon>Unidentata</taxon>
        <taxon>Episquamata</taxon>
        <taxon>Toxicofera</taxon>
        <taxon>Serpentes</taxon>
        <taxon>Colubroidea</taxon>
        <taxon>Elapidae</taxon>
        <taxon>Elapinae</taxon>
        <taxon>Micrurus</taxon>
    </lineage>
</organism>
<keyword evidence="1" id="KW-1133">Transmembrane helix</keyword>
<evidence type="ECO:0000256" key="1">
    <source>
        <dbReference type="SAM" id="Phobius"/>
    </source>
</evidence>
<evidence type="ECO:0000313" key="2">
    <source>
        <dbReference type="EMBL" id="LAA25378.1"/>
    </source>
</evidence>
<name>A0A2H6N623_9SAUR</name>
<keyword evidence="1" id="KW-0472">Membrane</keyword>
<keyword evidence="1" id="KW-0812">Transmembrane</keyword>